<sequence>MNSRLLEVVSLLWRNGRARGALFIIIALLVLHYFPANGGKMLGAGLVLFLAVGLYREWKEYLRPVRTLYVIHGIRARRFVKRLARIPPDVPFLYGIALMLSLAGTVLGAFMKPTESAMSFMIATEWIIGLGAFRHGLVAIRTIAKLTWSGTLGKLLYASLFSVALWLGRSDAAAAVRQLTHADAKYFPIFVGVMSGPYSIFRMLQFGSALISVCAVLLLFASWPRIIGRMLRTGLSRQRLSQGNDEHRRRNVLPDAISLLTPVGLLLVASQLLELPQLGIAALQKFSAPALVLARTEYVDDRACKNIPTGVLTQHLGDKQVSVLTIENGTPVFSQSACDQPS</sequence>
<protein>
    <recommendedName>
        <fullName evidence="4">Transmembrane protein</fullName>
    </recommendedName>
</protein>
<keyword evidence="1" id="KW-0472">Membrane</keyword>
<feature type="transmembrane region" description="Helical" evidence="1">
    <location>
        <begin position="91"/>
        <end position="111"/>
    </location>
</feature>
<feature type="transmembrane region" description="Helical" evidence="1">
    <location>
        <begin position="20"/>
        <end position="35"/>
    </location>
</feature>
<keyword evidence="1" id="KW-1133">Transmembrane helix</keyword>
<dbReference type="EMBL" id="JAVIZN010000002">
    <property type="protein sequence ID" value="MDR6205176.1"/>
    <property type="molecule type" value="Genomic_DNA"/>
</dbReference>
<dbReference type="GeneID" id="97005675"/>
<feature type="transmembrane region" description="Helical" evidence="1">
    <location>
        <begin position="117"/>
        <end position="134"/>
    </location>
</feature>
<accession>A0ABD5CJC8</accession>
<comment type="caution">
    <text evidence="2">The sequence shown here is derived from an EMBL/GenBank/DDBJ whole genome shotgun (WGS) entry which is preliminary data.</text>
</comment>
<reference evidence="2 3" key="1">
    <citation type="submission" date="2023-08" db="EMBL/GenBank/DDBJ databases">
        <title>Genome sequencing of plant associated microbes to promote plant fitness in Sorghum bicolor and Oryza sativa.</title>
        <authorList>
            <person name="Coleman-Derr D."/>
        </authorList>
    </citation>
    <scope>NUCLEOTIDE SEQUENCE [LARGE SCALE GENOMIC DNA]</scope>
    <source>
        <strain evidence="2 3">SLBN-33</strain>
    </source>
</reference>
<evidence type="ECO:0000256" key="1">
    <source>
        <dbReference type="SAM" id="Phobius"/>
    </source>
</evidence>
<keyword evidence="1" id="KW-0812">Transmembrane</keyword>
<feature type="transmembrane region" description="Helical" evidence="1">
    <location>
        <begin position="203"/>
        <end position="223"/>
    </location>
</feature>
<feature type="transmembrane region" description="Helical" evidence="1">
    <location>
        <begin position="146"/>
        <end position="167"/>
    </location>
</feature>
<gene>
    <name evidence="2" type="ORF">QF025_003896</name>
</gene>
<evidence type="ECO:0000313" key="3">
    <source>
        <dbReference type="Proteomes" id="UP001245184"/>
    </source>
</evidence>
<evidence type="ECO:0000313" key="2">
    <source>
        <dbReference type="EMBL" id="MDR6205176.1"/>
    </source>
</evidence>
<dbReference type="RefSeq" id="WP_029967162.1">
    <property type="nucleotide sequence ID" value="NZ_ATXV01000002.1"/>
</dbReference>
<dbReference type="AlphaFoldDB" id="A0ABD5CJC8"/>
<feature type="transmembrane region" description="Helical" evidence="1">
    <location>
        <begin position="41"/>
        <end position="58"/>
    </location>
</feature>
<evidence type="ECO:0008006" key="4">
    <source>
        <dbReference type="Google" id="ProtNLM"/>
    </source>
</evidence>
<dbReference type="Proteomes" id="UP001245184">
    <property type="component" value="Unassembled WGS sequence"/>
</dbReference>
<name>A0ABD5CJC8_9BURK</name>
<organism evidence="2 3">
    <name type="scientific">Paraburkholderia graminis</name>
    <dbReference type="NCBI Taxonomy" id="60548"/>
    <lineage>
        <taxon>Bacteria</taxon>
        <taxon>Pseudomonadati</taxon>
        <taxon>Pseudomonadota</taxon>
        <taxon>Betaproteobacteria</taxon>
        <taxon>Burkholderiales</taxon>
        <taxon>Burkholderiaceae</taxon>
        <taxon>Paraburkholderia</taxon>
    </lineage>
</organism>
<proteinExistence type="predicted"/>